<evidence type="ECO:0000256" key="1">
    <source>
        <dbReference type="SAM" id="MobiDB-lite"/>
    </source>
</evidence>
<accession>A0A5B7CSA7</accession>
<sequence length="102" mass="11443">MLSRHEADDALDFIPPRLKDPELMNTFFPSRTRVTSSSDPSALSNRRDRAPHPPSLPTQQALFAPIPTHGSVFSLNPIMQRPLGLNFFSLTFLKRVSVSKNI</sequence>
<evidence type="ECO:0000313" key="3">
    <source>
        <dbReference type="Proteomes" id="UP000324222"/>
    </source>
</evidence>
<feature type="region of interest" description="Disordered" evidence="1">
    <location>
        <begin position="29"/>
        <end position="60"/>
    </location>
</feature>
<comment type="caution">
    <text evidence="2">The sequence shown here is derived from an EMBL/GenBank/DDBJ whole genome shotgun (WGS) entry which is preliminary data.</text>
</comment>
<keyword evidence="3" id="KW-1185">Reference proteome</keyword>
<dbReference type="EMBL" id="VSRR010000228">
    <property type="protein sequence ID" value="MPC12647.1"/>
    <property type="molecule type" value="Genomic_DNA"/>
</dbReference>
<organism evidence="2 3">
    <name type="scientific">Portunus trituberculatus</name>
    <name type="common">Swimming crab</name>
    <name type="synonym">Neptunus trituberculatus</name>
    <dbReference type="NCBI Taxonomy" id="210409"/>
    <lineage>
        <taxon>Eukaryota</taxon>
        <taxon>Metazoa</taxon>
        <taxon>Ecdysozoa</taxon>
        <taxon>Arthropoda</taxon>
        <taxon>Crustacea</taxon>
        <taxon>Multicrustacea</taxon>
        <taxon>Malacostraca</taxon>
        <taxon>Eumalacostraca</taxon>
        <taxon>Eucarida</taxon>
        <taxon>Decapoda</taxon>
        <taxon>Pleocyemata</taxon>
        <taxon>Brachyura</taxon>
        <taxon>Eubrachyura</taxon>
        <taxon>Portunoidea</taxon>
        <taxon>Portunidae</taxon>
        <taxon>Portuninae</taxon>
        <taxon>Portunus</taxon>
    </lineage>
</organism>
<feature type="compositionally biased region" description="Polar residues" evidence="1">
    <location>
        <begin position="29"/>
        <end position="44"/>
    </location>
</feature>
<proteinExistence type="predicted"/>
<gene>
    <name evidence="2" type="ORF">E2C01_005351</name>
</gene>
<reference evidence="2 3" key="1">
    <citation type="submission" date="2019-05" db="EMBL/GenBank/DDBJ databases">
        <title>Another draft genome of Portunus trituberculatus and its Hox gene families provides insights of decapod evolution.</title>
        <authorList>
            <person name="Jeong J.-H."/>
            <person name="Song I."/>
            <person name="Kim S."/>
            <person name="Choi T."/>
            <person name="Kim D."/>
            <person name="Ryu S."/>
            <person name="Kim W."/>
        </authorList>
    </citation>
    <scope>NUCLEOTIDE SEQUENCE [LARGE SCALE GENOMIC DNA]</scope>
    <source>
        <tissue evidence="2">Muscle</tissue>
    </source>
</reference>
<name>A0A5B7CSA7_PORTR</name>
<dbReference type="Proteomes" id="UP000324222">
    <property type="component" value="Unassembled WGS sequence"/>
</dbReference>
<protein>
    <submittedName>
        <fullName evidence="2">Uncharacterized protein</fullName>
    </submittedName>
</protein>
<dbReference type="AlphaFoldDB" id="A0A5B7CSA7"/>
<evidence type="ECO:0000313" key="2">
    <source>
        <dbReference type="EMBL" id="MPC12647.1"/>
    </source>
</evidence>